<keyword evidence="3 11" id="KW-0812">Transmembrane</keyword>
<evidence type="ECO:0000256" key="3">
    <source>
        <dbReference type="ARBA" id="ARBA00022692"/>
    </source>
</evidence>
<evidence type="ECO:0000256" key="2">
    <source>
        <dbReference type="ARBA" id="ARBA00022475"/>
    </source>
</evidence>
<sequence>MNNTTAVNETSPLPKNITSFSVMAWGVAFGTLAVMAIFGNSTVILPFIRNLSLHRRTNFIIVGLATADLLVGLIAVPLYMSMMLLYQRHLHIPMVLSVIYHVVDVFRGFASIYHLMSISLECFYAIAYPVSHRNSSKVGVLMICWVTAGTLSFIHSFRYSNYNIQRAFFILFCVSFTVAFFAKCFMYLGMWQKAKERKLVRIGSRKTLKRQHYDVKIALSLLILIIVFAVTWLPFFCINTVYFFQSDRKRKKISFKVIQFTKLLHYCNSAMNPIVYSLKIPGFKNIFISLIRKDLSRSPRTSFSFSRWNSSKKPMTQLHQQEN</sequence>
<evidence type="ECO:0000256" key="11">
    <source>
        <dbReference type="SAM" id="Phobius"/>
    </source>
</evidence>
<dbReference type="SUPFAM" id="SSF81321">
    <property type="entry name" value="Family A G protein-coupled receptor-like"/>
    <property type="match status" value="1"/>
</dbReference>
<comment type="caution">
    <text evidence="13">The sequence shown here is derived from an EMBL/GenBank/DDBJ whole genome shotgun (WGS) entry which is preliminary data.</text>
</comment>
<keyword evidence="14" id="KW-1185">Reference proteome</keyword>
<dbReference type="Pfam" id="PF00001">
    <property type="entry name" value="7tm_1"/>
    <property type="match status" value="1"/>
</dbReference>
<keyword evidence="4 11" id="KW-1133">Transmembrane helix</keyword>
<feature type="compositionally biased region" description="Polar residues" evidence="10">
    <location>
        <begin position="308"/>
        <end position="323"/>
    </location>
</feature>
<keyword evidence="6 11" id="KW-0472">Membrane</keyword>
<reference evidence="13 14" key="1">
    <citation type="submission" date="2022-05" db="EMBL/GenBank/DDBJ databases">
        <authorList>
            <consortium name="Genoscope - CEA"/>
            <person name="William W."/>
        </authorList>
    </citation>
    <scope>NUCLEOTIDE SEQUENCE [LARGE SCALE GENOMIC DNA]</scope>
</reference>
<accession>A0AAU9W308</accession>
<feature type="transmembrane region" description="Helical" evidence="11">
    <location>
        <begin position="22"/>
        <end position="47"/>
    </location>
</feature>
<keyword evidence="9" id="KW-0807">Transducer</keyword>
<keyword evidence="8" id="KW-0325">Glycoprotein</keyword>
<dbReference type="InterPro" id="IPR000276">
    <property type="entry name" value="GPCR_Rhodpsn"/>
</dbReference>
<evidence type="ECO:0000256" key="7">
    <source>
        <dbReference type="ARBA" id="ARBA00023170"/>
    </source>
</evidence>
<organism evidence="13 14">
    <name type="scientific">Pocillopora meandrina</name>
    <dbReference type="NCBI Taxonomy" id="46732"/>
    <lineage>
        <taxon>Eukaryota</taxon>
        <taxon>Metazoa</taxon>
        <taxon>Cnidaria</taxon>
        <taxon>Anthozoa</taxon>
        <taxon>Hexacorallia</taxon>
        <taxon>Scleractinia</taxon>
        <taxon>Astrocoeniina</taxon>
        <taxon>Pocilloporidae</taxon>
        <taxon>Pocillopora</taxon>
    </lineage>
</organism>
<feature type="transmembrane region" description="Helical" evidence="11">
    <location>
        <begin position="59"/>
        <end position="86"/>
    </location>
</feature>
<keyword evidence="5" id="KW-0297">G-protein coupled receptor</keyword>
<keyword evidence="7" id="KW-0675">Receptor</keyword>
<evidence type="ECO:0000256" key="6">
    <source>
        <dbReference type="ARBA" id="ARBA00023136"/>
    </source>
</evidence>
<evidence type="ECO:0000313" key="14">
    <source>
        <dbReference type="Proteomes" id="UP001159428"/>
    </source>
</evidence>
<evidence type="ECO:0000256" key="1">
    <source>
        <dbReference type="ARBA" id="ARBA00004651"/>
    </source>
</evidence>
<evidence type="ECO:0000256" key="8">
    <source>
        <dbReference type="ARBA" id="ARBA00023180"/>
    </source>
</evidence>
<protein>
    <recommendedName>
        <fullName evidence="12">G-protein coupled receptors family 1 profile domain-containing protein</fullName>
    </recommendedName>
</protein>
<dbReference type="GO" id="GO:0005886">
    <property type="term" value="C:plasma membrane"/>
    <property type="evidence" value="ECO:0007669"/>
    <property type="project" value="UniProtKB-SubCell"/>
</dbReference>
<evidence type="ECO:0000256" key="4">
    <source>
        <dbReference type="ARBA" id="ARBA00022989"/>
    </source>
</evidence>
<evidence type="ECO:0000256" key="9">
    <source>
        <dbReference type="ARBA" id="ARBA00023224"/>
    </source>
</evidence>
<dbReference type="Proteomes" id="UP001159428">
    <property type="component" value="Unassembled WGS sequence"/>
</dbReference>
<evidence type="ECO:0000313" key="13">
    <source>
        <dbReference type="EMBL" id="CAH3044548.1"/>
    </source>
</evidence>
<feature type="domain" description="G-protein coupled receptors family 1 profile" evidence="12">
    <location>
        <begin position="39"/>
        <end position="276"/>
    </location>
</feature>
<dbReference type="PROSITE" id="PS50262">
    <property type="entry name" value="G_PROTEIN_RECEP_F1_2"/>
    <property type="match status" value="1"/>
</dbReference>
<evidence type="ECO:0000256" key="5">
    <source>
        <dbReference type="ARBA" id="ARBA00023040"/>
    </source>
</evidence>
<feature type="transmembrane region" description="Helical" evidence="11">
    <location>
        <begin position="217"/>
        <end position="244"/>
    </location>
</feature>
<keyword evidence="2" id="KW-1003">Cell membrane</keyword>
<dbReference type="AlphaFoldDB" id="A0AAU9W308"/>
<evidence type="ECO:0000259" key="12">
    <source>
        <dbReference type="PROSITE" id="PS50262"/>
    </source>
</evidence>
<dbReference type="GO" id="GO:0004930">
    <property type="term" value="F:G protein-coupled receptor activity"/>
    <property type="evidence" value="ECO:0007669"/>
    <property type="project" value="UniProtKB-KW"/>
</dbReference>
<feature type="transmembrane region" description="Helical" evidence="11">
    <location>
        <begin position="138"/>
        <end position="155"/>
    </location>
</feature>
<dbReference type="SMART" id="SM01381">
    <property type="entry name" value="7TM_GPCR_Srsx"/>
    <property type="match status" value="1"/>
</dbReference>
<dbReference type="InterPro" id="IPR017452">
    <property type="entry name" value="GPCR_Rhodpsn_7TM"/>
</dbReference>
<comment type="subcellular location">
    <subcellularLocation>
        <location evidence="1">Cell membrane</location>
        <topology evidence="1">Multi-pass membrane protein</topology>
    </subcellularLocation>
</comment>
<proteinExistence type="predicted"/>
<dbReference type="Gene3D" id="1.20.1070.10">
    <property type="entry name" value="Rhodopsin 7-helix transmembrane proteins"/>
    <property type="match status" value="1"/>
</dbReference>
<name>A0AAU9W308_9CNID</name>
<dbReference type="PANTHER" id="PTHR24246">
    <property type="entry name" value="OLFACTORY RECEPTOR AND ADENOSINE RECEPTOR"/>
    <property type="match status" value="1"/>
</dbReference>
<evidence type="ECO:0000256" key="10">
    <source>
        <dbReference type="SAM" id="MobiDB-lite"/>
    </source>
</evidence>
<dbReference type="PANTHER" id="PTHR24246:SF27">
    <property type="entry name" value="ADENOSINE RECEPTOR, ISOFORM A"/>
    <property type="match status" value="1"/>
</dbReference>
<gene>
    <name evidence="13" type="ORF">PMEA_00031247</name>
</gene>
<feature type="transmembrane region" description="Helical" evidence="11">
    <location>
        <begin position="167"/>
        <end position="188"/>
    </location>
</feature>
<dbReference type="EMBL" id="CALNXJ010000007">
    <property type="protein sequence ID" value="CAH3044548.1"/>
    <property type="molecule type" value="Genomic_DNA"/>
</dbReference>
<feature type="region of interest" description="Disordered" evidence="10">
    <location>
        <begin position="300"/>
        <end position="323"/>
    </location>
</feature>
<dbReference type="PRINTS" id="PR00237">
    <property type="entry name" value="GPCRRHODOPSN"/>
</dbReference>